<dbReference type="EMBL" id="CP029463">
    <property type="protein sequence ID" value="AWM13684.1"/>
    <property type="molecule type" value="Genomic_DNA"/>
</dbReference>
<organism evidence="2 3">
    <name type="scientific">Flavobacterium sediminis</name>
    <dbReference type="NCBI Taxonomy" id="2201181"/>
    <lineage>
        <taxon>Bacteria</taxon>
        <taxon>Pseudomonadati</taxon>
        <taxon>Bacteroidota</taxon>
        <taxon>Flavobacteriia</taxon>
        <taxon>Flavobacteriales</taxon>
        <taxon>Flavobacteriaceae</taxon>
        <taxon>Flavobacterium</taxon>
    </lineage>
</organism>
<feature type="transmembrane region" description="Helical" evidence="1">
    <location>
        <begin position="147"/>
        <end position="166"/>
    </location>
</feature>
<keyword evidence="3" id="KW-1185">Reference proteome</keyword>
<dbReference type="Proteomes" id="UP000245429">
    <property type="component" value="Chromosome"/>
</dbReference>
<feature type="transmembrane region" description="Helical" evidence="1">
    <location>
        <begin position="178"/>
        <end position="195"/>
    </location>
</feature>
<name>A0A2U8QUZ4_9FLAO</name>
<evidence type="ECO:0000313" key="2">
    <source>
        <dbReference type="EMBL" id="AWM13684.1"/>
    </source>
</evidence>
<dbReference type="OrthoDB" id="1345503at2"/>
<dbReference type="AlphaFoldDB" id="A0A2U8QUZ4"/>
<proteinExistence type="predicted"/>
<gene>
    <name evidence="2" type="ORF">DI487_07290</name>
</gene>
<dbReference type="KEGG" id="fse:DI487_07290"/>
<keyword evidence="1" id="KW-0472">Membrane</keyword>
<dbReference type="RefSeq" id="WP_109569052.1">
    <property type="nucleotide sequence ID" value="NZ_CP029463.1"/>
</dbReference>
<evidence type="ECO:0000256" key="1">
    <source>
        <dbReference type="SAM" id="Phobius"/>
    </source>
</evidence>
<accession>A0A2U8QUZ4</accession>
<sequence length="211" mass="25000">MKLTKENIVLVDNYLQNNGVVYYDIRMEMVDHVATAVEEKMKAEHVDFEEAFENFIFNKGKLFKKINSEATKRAGNKAKRILLKRFYLPSTILVAFGSLALLFGINFLWDSDLSFDVYSVVYMVFIIRLALVYLYKNFSGKYRFKRIAVVDKMIGFYALSTYLLNYVFRVDKHIDSEYIRMVFFALIIVYSWVVYQTSLTLEREYKQYVEL</sequence>
<evidence type="ECO:0000313" key="3">
    <source>
        <dbReference type="Proteomes" id="UP000245429"/>
    </source>
</evidence>
<protein>
    <submittedName>
        <fullName evidence="2">Uncharacterized protein</fullName>
    </submittedName>
</protein>
<reference evidence="2 3" key="1">
    <citation type="submission" date="2018-05" db="EMBL/GenBank/DDBJ databases">
        <title>Flavobacterium sp. MEBiC07310.</title>
        <authorList>
            <person name="Baek K."/>
        </authorList>
    </citation>
    <scope>NUCLEOTIDE SEQUENCE [LARGE SCALE GENOMIC DNA]</scope>
    <source>
        <strain evidence="2 3">MEBiC07310</strain>
    </source>
</reference>
<keyword evidence="1" id="KW-0812">Transmembrane</keyword>
<feature type="transmembrane region" description="Helical" evidence="1">
    <location>
        <begin position="115"/>
        <end position="135"/>
    </location>
</feature>
<keyword evidence="1" id="KW-1133">Transmembrane helix</keyword>
<feature type="transmembrane region" description="Helical" evidence="1">
    <location>
        <begin position="86"/>
        <end position="109"/>
    </location>
</feature>